<dbReference type="InterPro" id="IPR038556">
    <property type="entry name" value="TAC_Gp13-like_sf"/>
</dbReference>
<feature type="region of interest" description="Disordered" evidence="1">
    <location>
        <begin position="1"/>
        <end position="22"/>
    </location>
</feature>
<protein>
    <submittedName>
        <fullName evidence="2">Uncharacterized protein</fullName>
    </submittedName>
</protein>
<accession>A0A0F8YHQ8</accession>
<evidence type="ECO:0000256" key="1">
    <source>
        <dbReference type="SAM" id="MobiDB-lite"/>
    </source>
</evidence>
<dbReference type="AlphaFoldDB" id="A0A0F8YHQ8"/>
<gene>
    <name evidence="2" type="ORF">LCGC14_2895450</name>
</gene>
<dbReference type="Gene3D" id="3.30.2220.20">
    <property type="entry name" value="Phage tail assembly chaperone gp13-like"/>
    <property type="match status" value="1"/>
</dbReference>
<reference evidence="2" key="1">
    <citation type="journal article" date="2015" name="Nature">
        <title>Complex archaea that bridge the gap between prokaryotes and eukaryotes.</title>
        <authorList>
            <person name="Spang A."/>
            <person name="Saw J.H."/>
            <person name="Jorgensen S.L."/>
            <person name="Zaremba-Niedzwiedzka K."/>
            <person name="Martijn J."/>
            <person name="Lind A.E."/>
            <person name="van Eijk R."/>
            <person name="Schleper C."/>
            <person name="Guy L."/>
            <person name="Ettema T.J."/>
        </authorList>
    </citation>
    <scope>NUCLEOTIDE SEQUENCE</scope>
</reference>
<sequence length="154" mass="16465">MTATGKCVMQPPPPPPAEPVPEELPLLSREQILAQTEVRMVRENVPEWGGSVYVRIVSGAERDRFEASTQNQTGGGHNLVNFRARFAAMVLCDDKGDALFTPADVEALGKLSSGGAALDRIFDAGRHLNRMTAEDVEELTKNSEGGRNGSSGSG</sequence>
<evidence type="ECO:0000313" key="2">
    <source>
        <dbReference type="EMBL" id="KKK73275.1"/>
    </source>
</evidence>
<dbReference type="EMBL" id="LAZR01056858">
    <property type="protein sequence ID" value="KKK73275.1"/>
    <property type="molecule type" value="Genomic_DNA"/>
</dbReference>
<name>A0A0F8YHQ8_9ZZZZ</name>
<comment type="caution">
    <text evidence="2">The sequence shown here is derived from an EMBL/GenBank/DDBJ whole genome shotgun (WGS) entry which is preliminary data.</text>
</comment>
<organism evidence="2">
    <name type="scientific">marine sediment metagenome</name>
    <dbReference type="NCBI Taxonomy" id="412755"/>
    <lineage>
        <taxon>unclassified sequences</taxon>
        <taxon>metagenomes</taxon>
        <taxon>ecological metagenomes</taxon>
    </lineage>
</organism>
<proteinExistence type="predicted"/>
<feature type="compositionally biased region" description="Pro residues" evidence="1">
    <location>
        <begin position="10"/>
        <end position="19"/>
    </location>
</feature>